<protein>
    <submittedName>
        <fullName evidence="1">Adenosylhomocysteinase</fullName>
    </submittedName>
</protein>
<dbReference type="AlphaFoldDB" id="A0A2S6EWP1"/>
<dbReference type="Gene3D" id="3.40.50.720">
    <property type="entry name" value="NAD(P)-binding Rossmann-like Domain"/>
    <property type="match status" value="1"/>
</dbReference>
<organism evidence="1 2">
    <name type="scientific">Legionella pneumophila</name>
    <dbReference type="NCBI Taxonomy" id="446"/>
    <lineage>
        <taxon>Bacteria</taxon>
        <taxon>Pseudomonadati</taxon>
        <taxon>Pseudomonadota</taxon>
        <taxon>Gammaproteobacteria</taxon>
        <taxon>Legionellales</taxon>
        <taxon>Legionellaceae</taxon>
        <taxon>Legionella</taxon>
    </lineage>
</organism>
<comment type="caution">
    <text evidence="1">The sequence shown here is derived from an EMBL/GenBank/DDBJ whole genome shotgun (WGS) entry which is preliminary data.</text>
</comment>
<sequence length="367" mass="41470">MHQELLKYLEMYHPQIAPFMHLQINEWGKDRPLQGVKILHHVPLVPNTLLKIAALVAAKAEVTVTNPASFCKAHPDAITCLHNSGIAYVENLDLLRDETFDVYMDCGGQLHQRLGRPLTGAIELTGSGDQYYRSLKTLDFPVISIDHTMTKQLETVFGCAESSHQAIQKLTGVDPKNKNWLIFGFGKIGRGLAYFCVEHRVPVTVVDSSAHQCDLASRLDIDAILPEDRDKLEKAVAKADIILTATGGKNIMSKYPRAWFDGKILGNLGLHDEFGPNFNAQDVLYDKKPINFCLYDPTSMIFIDPEFYLHNLGGLLLLQGNFSRGIHDIPEDIDSSIIRDWCQYHKYSEKNIRRWFLTSQDFSLKTN</sequence>
<dbReference type="SMART" id="SM00997">
    <property type="entry name" value="AdoHcyase_NAD"/>
    <property type="match status" value="1"/>
</dbReference>
<dbReference type="OrthoDB" id="9805103at2"/>
<accession>A0A2S6EWP1</accession>
<dbReference type="GO" id="GO:0033353">
    <property type="term" value="P:S-adenosylmethionine cycle"/>
    <property type="evidence" value="ECO:0007669"/>
    <property type="project" value="TreeGrafter"/>
</dbReference>
<dbReference type="InterPro" id="IPR000043">
    <property type="entry name" value="Adenosylhomocysteinase-like"/>
</dbReference>
<name>A0A2S6EWP1_LEGPN</name>
<dbReference type="RefSeq" id="WP_027227219.1">
    <property type="nucleotide sequence ID" value="NZ_CP017601.1"/>
</dbReference>
<dbReference type="InterPro" id="IPR015878">
    <property type="entry name" value="Ado_hCys_hydrolase_NAD-bd"/>
</dbReference>
<dbReference type="SUPFAM" id="SSF52283">
    <property type="entry name" value="Formate/glycerate dehydrogenase catalytic domain-like"/>
    <property type="match status" value="1"/>
</dbReference>
<dbReference type="GO" id="GO:0005829">
    <property type="term" value="C:cytosol"/>
    <property type="evidence" value="ECO:0007669"/>
    <property type="project" value="TreeGrafter"/>
</dbReference>
<dbReference type="Pfam" id="PF00670">
    <property type="entry name" value="AdoHcyase_NAD"/>
    <property type="match status" value="1"/>
</dbReference>
<dbReference type="GO" id="GO:0004013">
    <property type="term" value="F:adenosylhomocysteinase activity"/>
    <property type="evidence" value="ECO:0007669"/>
    <property type="project" value="TreeGrafter"/>
</dbReference>
<gene>
    <name evidence="1" type="ORF">C3928_11085</name>
</gene>
<evidence type="ECO:0000313" key="1">
    <source>
        <dbReference type="EMBL" id="PPK29613.1"/>
    </source>
</evidence>
<reference evidence="1 2" key="1">
    <citation type="submission" date="2018-02" db="EMBL/GenBank/DDBJ databases">
        <title>Draft genome sequences of four Legionella pneumophila clinical strains isolated in Ontario.</title>
        <authorList>
            <person name="Fortuna A."/>
            <person name="Ramnarine R."/>
            <person name="Li A."/>
            <person name="Frantz C."/>
            <person name="Mallo G."/>
        </authorList>
    </citation>
    <scope>NUCLEOTIDE SEQUENCE [LARGE SCALE GENOMIC DNA]</scope>
    <source>
        <strain evidence="1 2">LG61</strain>
    </source>
</reference>
<dbReference type="PANTHER" id="PTHR23420">
    <property type="entry name" value="ADENOSYLHOMOCYSTEINASE"/>
    <property type="match status" value="1"/>
</dbReference>
<evidence type="ECO:0000313" key="2">
    <source>
        <dbReference type="Proteomes" id="UP000239239"/>
    </source>
</evidence>
<dbReference type="PANTHER" id="PTHR23420:SF0">
    <property type="entry name" value="ADENOSYLHOMOCYSTEINASE"/>
    <property type="match status" value="1"/>
</dbReference>
<proteinExistence type="predicted"/>
<dbReference type="Proteomes" id="UP000239239">
    <property type="component" value="Unassembled WGS sequence"/>
</dbReference>
<dbReference type="EMBL" id="PQWY01000016">
    <property type="protein sequence ID" value="PPK29613.1"/>
    <property type="molecule type" value="Genomic_DNA"/>
</dbReference>